<gene>
    <name evidence="1" type="ORF">METZ01_LOCUS313362</name>
</gene>
<evidence type="ECO:0000313" key="1">
    <source>
        <dbReference type="EMBL" id="SVC60508.1"/>
    </source>
</evidence>
<dbReference type="AlphaFoldDB" id="A0A382NJ43"/>
<dbReference type="EMBL" id="UINC01100444">
    <property type="protein sequence ID" value="SVC60508.1"/>
    <property type="molecule type" value="Genomic_DNA"/>
</dbReference>
<feature type="non-terminal residue" evidence="1">
    <location>
        <position position="120"/>
    </location>
</feature>
<reference evidence="1" key="1">
    <citation type="submission" date="2018-05" db="EMBL/GenBank/DDBJ databases">
        <authorList>
            <person name="Lanie J.A."/>
            <person name="Ng W.-L."/>
            <person name="Kazmierczak K.M."/>
            <person name="Andrzejewski T.M."/>
            <person name="Davidsen T.M."/>
            <person name="Wayne K.J."/>
            <person name="Tettelin H."/>
            <person name="Glass J.I."/>
            <person name="Rusch D."/>
            <person name="Podicherti R."/>
            <person name="Tsui H.-C.T."/>
            <person name="Winkler M.E."/>
        </authorList>
    </citation>
    <scope>NUCLEOTIDE SEQUENCE</scope>
</reference>
<protein>
    <submittedName>
        <fullName evidence="1">Uncharacterized protein</fullName>
    </submittedName>
</protein>
<sequence>MFEEDIQGLITDKHELSDSILIVNDLINNWAINKILRSGARLNLSENNLSEITSMVYDYETELLSNSYLEALVNSTIKLETDSIELDSLYKRNYEVFKLNEDLIQYVFIYISNTNPDVSQ</sequence>
<organism evidence="1">
    <name type="scientific">marine metagenome</name>
    <dbReference type="NCBI Taxonomy" id="408172"/>
    <lineage>
        <taxon>unclassified sequences</taxon>
        <taxon>metagenomes</taxon>
        <taxon>ecological metagenomes</taxon>
    </lineage>
</organism>
<proteinExistence type="predicted"/>
<accession>A0A382NJ43</accession>
<name>A0A382NJ43_9ZZZZ</name>